<evidence type="ECO:0000256" key="8">
    <source>
        <dbReference type="SAM" id="Phobius"/>
    </source>
</evidence>
<keyword evidence="10" id="KW-1185">Reference proteome</keyword>
<keyword evidence="3" id="KW-0813">Transport</keyword>
<dbReference type="InterPro" id="IPR002549">
    <property type="entry name" value="AI-2E-like"/>
</dbReference>
<dbReference type="PANTHER" id="PTHR21716">
    <property type="entry name" value="TRANSMEMBRANE PROTEIN"/>
    <property type="match status" value="1"/>
</dbReference>
<dbReference type="PANTHER" id="PTHR21716:SF67">
    <property type="entry name" value="TRANSPORT PROTEIN YDIK-RELATED"/>
    <property type="match status" value="1"/>
</dbReference>
<evidence type="ECO:0000256" key="5">
    <source>
        <dbReference type="ARBA" id="ARBA00022692"/>
    </source>
</evidence>
<keyword evidence="5 8" id="KW-0812">Transmembrane</keyword>
<organism evidence="9 10">
    <name type="scientific">Vibrio hangzhouensis</name>
    <dbReference type="NCBI Taxonomy" id="462991"/>
    <lineage>
        <taxon>Bacteria</taxon>
        <taxon>Pseudomonadati</taxon>
        <taxon>Pseudomonadota</taxon>
        <taxon>Gammaproteobacteria</taxon>
        <taxon>Vibrionales</taxon>
        <taxon>Vibrionaceae</taxon>
        <taxon>Vibrio</taxon>
    </lineage>
</organism>
<evidence type="ECO:0000256" key="7">
    <source>
        <dbReference type="ARBA" id="ARBA00023136"/>
    </source>
</evidence>
<feature type="transmembrane region" description="Helical" evidence="8">
    <location>
        <begin position="12"/>
        <end position="35"/>
    </location>
</feature>
<dbReference type="GO" id="GO:0005886">
    <property type="term" value="C:plasma membrane"/>
    <property type="evidence" value="ECO:0007669"/>
    <property type="project" value="UniProtKB-SubCell"/>
</dbReference>
<dbReference type="RefSeq" id="WP_103879522.1">
    <property type="nucleotide sequence ID" value="NZ_FNVG01000005.1"/>
</dbReference>
<dbReference type="Pfam" id="PF01594">
    <property type="entry name" value="AI-2E_transport"/>
    <property type="match status" value="1"/>
</dbReference>
<protein>
    <submittedName>
        <fullName evidence="9">Predicted PurR-regulated permease PerM</fullName>
    </submittedName>
</protein>
<dbReference type="Proteomes" id="UP000236721">
    <property type="component" value="Unassembled WGS sequence"/>
</dbReference>
<evidence type="ECO:0000313" key="9">
    <source>
        <dbReference type="EMBL" id="SEF90768.1"/>
    </source>
</evidence>
<feature type="transmembrane region" description="Helical" evidence="8">
    <location>
        <begin position="249"/>
        <end position="277"/>
    </location>
</feature>
<feature type="transmembrane region" description="Helical" evidence="8">
    <location>
        <begin position="221"/>
        <end position="243"/>
    </location>
</feature>
<dbReference type="EMBL" id="FNVG01000005">
    <property type="protein sequence ID" value="SEF90768.1"/>
    <property type="molecule type" value="Genomic_DNA"/>
</dbReference>
<dbReference type="OrthoDB" id="106838at2"/>
<proteinExistence type="inferred from homology"/>
<gene>
    <name evidence="9" type="ORF">SAMN04488244_1055</name>
</gene>
<name>A0A1H5VUX7_9VIBR</name>
<evidence type="ECO:0000256" key="1">
    <source>
        <dbReference type="ARBA" id="ARBA00004651"/>
    </source>
</evidence>
<feature type="transmembrane region" description="Helical" evidence="8">
    <location>
        <begin position="156"/>
        <end position="181"/>
    </location>
</feature>
<keyword evidence="6 8" id="KW-1133">Transmembrane helix</keyword>
<feature type="transmembrane region" description="Helical" evidence="8">
    <location>
        <begin position="71"/>
        <end position="92"/>
    </location>
</feature>
<accession>A0A1H5VUX7</accession>
<feature type="transmembrane region" description="Helical" evidence="8">
    <location>
        <begin position="317"/>
        <end position="345"/>
    </location>
</feature>
<comment type="subcellular location">
    <subcellularLocation>
        <location evidence="1">Cell membrane</location>
        <topology evidence="1">Multi-pass membrane protein</topology>
    </subcellularLocation>
</comment>
<evidence type="ECO:0000256" key="6">
    <source>
        <dbReference type="ARBA" id="ARBA00022989"/>
    </source>
</evidence>
<dbReference type="AlphaFoldDB" id="A0A1H5VUX7"/>
<evidence type="ECO:0000313" key="10">
    <source>
        <dbReference type="Proteomes" id="UP000236721"/>
    </source>
</evidence>
<evidence type="ECO:0000256" key="4">
    <source>
        <dbReference type="ARBA" id="ARBA00022475"/>
    </source>
</evidence>
<reference evidence="10" key="1">
    <citation type="submission" date="2016-10" db="EMBL/GenBank/DDBJ databases">
        <authorList>
            <person name="Varghese N."/>
            <person name="Submissions S."/>
        </authorList>
    </citation>
    <scope>NUCLEOTIDE SEQUENCE [LARGE SCALE GENOMIC DNA]</scope>
    <source>
        <strain evidence="10">CGMCC 1.7062</strain>
    </source>
</reference>
<keyword evidence="7 8" id="KW-0472">Membrane</keyword>
<evidence type="ECO:0000256" key="2">
    <source>
        <dbReference type="ARBA" id="ARBA00009773"/>
    </source>
</evidence>
<evidence type="ECO:0000256" key="3">
    <source>
        <dbReference type="ARBA" id="ARBA00022448"/>
    </source>
</evidence>
<keyword evidence="4" id="KW-1003">Cell membrane</keyword>
<comment type="similarity">
    <text evidence="2">Belongs to the autoinducer-2 exporter (AI-2E) (TC 2.A.86) family.</text>
</comment>
<sequence>MDRQTEQRQSMLFVNNMVESAIRIGLLLLLLSFTYDIIKPFIIPVLWGAIIAVALLPVTKKLERTLGGKRGLASALIVLICITILVIPFVMVSGSIYEGVARTTDVIQSGEIKLPGPTQKIADIPVIGEQLFSVWHLFATNMEKAIQQFLPEIKGFLATIASILGGALTSLVMFIISLAIAGGFMAHAEKISSALETVAVRAVGQKAQQWASLMAATIRSVLLGVVGVAFIQAAIIGAAMFVFKVPAAGLLTLVTLILCIAQLPALLVVLPVIFYVYSTGDTTTTTLFTIWALAGGLSDNILKPMLMGRGVDVPMPIILIGAIGGMLFSGIIGLFLGAIILAIWYELFLFWVNYEEQTELANDDTEPSKQAKSETESH</sequence>
<feature type="transmembrane region" description="Helical" evidence="8">
    <location>
        <begin position="41"/>
        <end position="59"/>
    </location>
</feature>